<dbReference type="KEGG" id="ngr:NAEGRDRAFT_79873"/>
<dbReference type="VEuPathDB" id="AmoebaDB:NAEGRDRAFT_79873"/>
<reference evidence="4 5" key="1">
    <citation type="journal article" date="2010" name="Cell">
        <title>The genome of Naegleria gruberi illuminates early eukaryotic versatility.</title>
        <authorList>
            <person name="Fritz-Laylin L.K."/>
            <person name="Prochnik S.E."/>
            <person name="Ginger M.L."/>
            <person name="Dacks J.B."/>
            <person name="Carpenter M.L."/>
            <person name="Field M.C."/>
            <person name="Kuo A."/>
            <person name="Paredez A."/>
            <person name="Chapman J."/>
            <person name="Pham J."/>
            <person name="Shu S."/>
            <person name="Neupane R."/>
            <person name="Cipriano M."/>
            <person name="Mancuso J."/>
            <person name="Tu H."/>
            <person name="Salamov A."/>
            <person name="Lindquist E."/>
            <person name="Shapiro H."/>
            <person name="Lucas S."/>
            <person name="Grigoriev I.V."/>
            <person name="Cande W.Z."/>
            <person name="Fulton C."/>
            <person name="Rokhsar D.S."/>
            <person name="Dawson S.C."/>
        </authorList>
    </citation>
    <scope>NUCLEOTIDE SEQUENCE [LARGE SCALE GENOMIC DNA]</scope>
    <source>
        <strain evidence="4 5">NEG-M</strain>
    </source>
</reference>
<feature type="compositionally biased region" description="Low complexity" evidence="2">
    <location>
        <begin position="172"/>
        <end position="186"/>
    </location>
</feature>
<feature type="coiled-coil region" evidence="1">
    <location>
        <begin position="204"/>
        <end position="270"/>
    </location>
</feature>
<name>D2VG98_NAEGR</name>
<dbReference type="SMART" id="SM00033">
    <property type="entry name" value="CH"/>
    <property type="match status" value="1"/>
</dbReference>
<dbReference type="InParanoid" id="D2VG98"/>
<evidence type="ECO:0000259" key="3">
    <source>
        <dbReference type="PROSITE" id="PS50021"/>
    </source>
</evidence>
<protein>
    <submittedName>
        <fullName evidence="4">Predicted protein</fullName>
    </submittedName>
</protein>
<organism evidence="5">
    <name type="scientific">Naegleria gruberi</name>
    <name type="common">Amoeba</name>
    <dbReference type="NCBI Taxonomy" id="5762"/>
    <lineage>
        <taxon>Eukaryota</taxon>
        <taxon>Discoba</taxon>
        <taxon>Heterolobosea</taxon>
        <taxon>Tetramitia</taxon>
        <taxon>Eutetramitia</taxon>
        <taxon>Vahlkampfiidae</taxon>
        <taxon>Naegleria</taxon>
    </lineage>
</organism>
<dbReference type="InterPro" id="IPR001715">
    <property type="entry name" value="CH_dom"/>
</dbReference>
<dbReference type="EMBL" id="GG738869">
    <property type="protein sequence ID" value="EFC44312.1"/>
    <property type="molecule type" value="Genomic_DNA"/>
</dbReference>
<evidence type="ECO:0000256" key="1">
    <source>
        <dbReference type="SAM" id="Coils"/>
    </source>
</evidence>
<feature type="region of interest" description="Disordered" evidence="2">
    <location>
        <begin position="170"/>
        <end position="204"/>
    </location>
</feature>
<feature type="region of interest" description="Disordered" evidence="2">
    <location>
        <begin position="525"/>
        <end position="551"/>
    </location>
</feature>
<dbReference type="Pfam" id="PF00307">
    <property type="entry name" value="CH"/>
    <property type="match status" value="1"/>
</dbReference>
<evidence type="ECO:0000256" key="2">
    <source>
        <dbReference type="SAM" id="MobiDB-lite"/>
    </source>
</evidence>
<evidence type="ECO:0000313" key="5">
    <source>
        <dbReference type="Proteomes" id="UP000006671"/>
    </source>
</evidence>
<feature type="region of interest" description="Disordered" evidence="2">
    <location>
        <begin position="406"/>
        <end position="489"/>
    </location>
</feature>
<dbReference type="PROSITE" id="PS50021">
    <property type="entry name" value="CH"/>
    <property type="match status" value="1"/>
</dbReference>
<dbReference type="Proteomes" id="UP000006671">
    <property type="component" value="Unassembled WGS sequence"/>
</dbReference>
<keyword evidence="1" id="KW-0175">Coiled coil</keyword>
<dbReference type="SUPFAM" id="SSF47576">
    <property type="entry name" value="Calponin-homology domain, CH-domain"/>
    <property type="match status" value="1"/>
</dbReference>
<evidence type="ECO:0000313" key="4">
    <source>
        <dbReference type="EMBL" id="EFC44312.1"/>
    </source>
</evidence>
<gene>
    <name evidence="4" type="ORF">NAEGRDRAFT_79873</name>
</gene>
<proteinExistence type="predicted"/>
<dbReference type="AlphaFoldDB" id="D2VG98"/>
<dbReference type="InterPro" id="IPR036872">
    <property type="entry name" value="CH_dom_sf"/>
</dbReference>
<dbReference type="GeneID" id="8848192"/>
<feature type="coiled-coil region" evidence="1">
    <location>
        <begin position="323"/>
        <end position="375"/>
    </location>
</feature>
<feature type="compositionally biased region" description="Acidic residues" evidence="2">
    <location>
        <begin position="478"/>
        <end position="488"/>
    </location>
</feature>
<dbReference type="Gene3D" id="1.10.418.10">
    <property type="entry name" value="Calponin-like domain"/>
    <property type="match status" value="1"/>
</dbReference>
<accession>D2VG98</accession>
<feature type="compositionally biased region" description="Acidic residues" evidence="2">
    <location>
        <begin position="459"/>
        <end position="469"/>
    </location>
</feature>
<dbReference type="RefSeq" id="XP_002677056.1">
    <property type="nucleotide sequence ID" value="XM_002677010.1"/>
</dbReference>
<dbReference type="OrthoDB" id="21595at2759"/>
<feature type="compositionally biased region" description="Basic residues" evidence="2">
    <location>
        <begin position="530"/>
        <end position="540"/>
    </location>
</feature>
<feature type="compositionally biased region" description="Low complexity" evidence="2">
    <location>
        <begin position="419"/>
        <end position="433"/>
    </location>
</feature>
<dbReference type="CDD" id="cd00014">
    <property type="entry name" value="CH_SF"/>
    <property type="match status" value="1"/>
</dbReference>
<sequence>MSKLSDDCLKSSPTLIALRDWINETNKSEEVSINLESPTPISTFFSSFKDGVALCKLITKLKGRFVMFNKNPRGMEFMEQENCETFLKEIKLLLTNNSELSTFNSKDFHKLCATFDEKSPIIAGILRGLVDLSDYASQKQYKGPLLTINPDSVTFGKTFSISSIKSNEKVETPVASSSKATSPVSSINKSPVEEKTEQTTPSSKMEIDKELKQYKQEQLDLIKQQVEKFKLIEEDKIKRELKQMRQQMVLDLQKEQREMERDMKKSMENQVKPQPVSKTVVTREKRISIELSKDDDFKSSLKSTSHSHDSADHETIIMLKKKIDDLNEKLIGTEVKYEKLLEDMRDQLTRKKKEVERLEEENMLLAKRLKKLKSQKLTDGLEELDKEDVSSKSIKSLHTLLATTNIEEDDCDAPPTFKSSTNSQTQSNTQQQQPAIKTREALPSVRFISPPLKIKSPENDELIDDEAIQVDDPSLLEMSDDDEEEDDFSNIKFETPVLRKTAVPNAEPIHRSFDDEEELFESSYADLKSSSKKSNNKSKKSVFSSAVVEDY</sequence>
<dbReference type="OMA" id="DWINETN"/>
<keyword evidence="5" id="KW-1185">Reference proteome</keyword>
<feature type="domain" description="Calponin-homology (CH)" evidence="3">
    <location>
        <begin position="12"/>
        <end position="129"/>
    </location>
</feature>